<dbReference type="Proteomes" id="UP000064243">
    <property type="component" value="Unassembled WGS sequence"/>
</dbReference>
<dbReference type="PATRIC" id="fig|36861.3.peg.2897"/>
<dbReference type="NCBIfam" id="TIGR03160">
    <property type="entry name" value="cobT_DBIPRT"/>
    <property type="match status" value="1"/>
</dbReference>
<organism evidence="11 12">
    <name type="scientific">Thiobacillus denitrificans</name>
    <dbReference type="NCBI Taxonomy" id="36861"/>
    <lineage>
        <taxon>Bacteria</taxon>
        <taxon>Pseudomonadati</taxon>
        <taxon>Pseudomonadota</taxon>
        <taxon>Betaproteobacteria</taxon>
        <taxon>Nitrosomonadales</taxon>
        <taxon>Thiobacillaceae</taxon>
        <taxon>Thiobacillus</taxon>
    </lineage>
</organism>
<evidence type="ECO:0000256" key="7">
    <source>
        <dbReference type="ARBA" id="ARBA00022679"/>
    </source>
</evidence>
<dbReference type="FunFam" id="3.40.50.10210:FF:000001">
    <property type="entry name" value="Nicotinate-nucleotide--dimethylbenzimidazole phosphoribosyltransferase"/>
    <property type="match status" value="1"/>
</dbReference>
<feature type="active site" description="Proton acceptor" evidence="10">
    <location>
        <position position="315"/>
    </location>
</feature>
<keyword evidence="12" id="KW-1185">Reference proteome</keyword>
<comment type="function">
    <text evidence="10">Catalyzes the synthesis of alpha-ribazole-5'-phosphate from nicotinate mononucleotide (NAMN) and 5,6-dimethylbenzimidazole (DMB).</text>
</comment>
<dbReference type="InterPro" id="IPR017846">
    <property type="entry name" value="Nict_dMeBzImd_PRibTrfase_bact"/>
</dbReference>
<keyword evidence="5 10" id="KW-0169">Cobalamin biosynthesis</keyword>
<comment type="catalytic activity">
    <reaction evidence="9 10">
        <text>5,6-dimethylbenzimidazole + nicotinate beta-D-ribonucleotide = alpha-ribazole 5'-phosphate + nicotinate + H(+)</text>
        <dbReference type="Rhea" id="RHEA:11196"/>
        <dbReference type="ChEBI" id="CHEBI:15378"/>
        <dbReference type="ChEBI" id="CHEBI:15890"/>
        <dbReference type="ChEBI" id="CHEBI:32544"/>
        <dbReference type="ChEBI" id="CHEBI:57502"/>
        <dbReference type="ChEBI" id="CHEBI:57918"/>
        <dbReference type="EC" id="2.4.2.21"/>
    </reaction>
</comment>
<evidence type="ECO:0000256" key="9">
    <source>
        <dbReference type="ARBA" id="ARBA00047340"/>
    </source>
</evidence>
<gene>
    <name evidence="10" type="primary">cobT</name>
    <name evidence="11" type="ORF">ABW22_15245</name>
</gene>
<dbReference type="HAMAP" id="MF_00230">
    <property type="entry name" value="CobT"/>
    <property type="match status" value="1"/>
</dbReference>
<dbReference type="AlphaFoldDB" id="A0A106BI01"/>
<evidence type="ECO:0000256" key="2">
    <source>
        <dbReference type="ARBA" id="ARBA00007110"/>
    </source>
</evidence>
<evidence type="ECO:0000256" key="4">
    <source>
        <dbReference type="ARBA" id="ARBA00015486"/>
    </source>
</evidence>
<reference evidence="11 12" key="1">
    <citation type="journal article" date="2015" name="Appl. Environ. Microbiol.">
        <title>Aerobic and Anaerobic Thiosulfate Oxidation by a Cold-Adapted, Subglacial Chemoautotroph.</title>
        <authorList>
            <person name="Harrold Z.R."/>
            <person name="Skidmore M.L."/>
            <person name="Hamilton T.L."/>
            <person name="Desch L."/>
            <person name="Amada K."/>
            <person name="van Gelder W."/>
            <person name="Glover K."/>
            <person name="Roden E.E."/>
            <person name="Boyd E.S."/>
        </authorList>
    </citation>
    <scope>NUCLEOTIDE SEQUENCE [LARGE SCALE GENOMIC DNA]</scope>
    <source>
        <strain evidence="11 12">RG</strain>
    </source>
</reference>
<comment type="caution">
    <text evidence="11">The sequence shown here is derived from an EMBL/GenBank/DDBJ whole genome shotgun (WGS) entry which is preliminary data.</text>
</comment>
<dbReference type="EMBL" id="LDUG01000053">
    <property type="protein sequence ID" value="KVW92730.1"/>
    <property type="molecule type" value="Genomic_DNA"/>
</dbReference>
<dbReference type="InterPro" id="IPR023195">
    <property type="entry name" value="Nict_dMeBzImd_PRibTrfase_N"/>
</dbReference>
<dbReference type="PANTHER" id="PTHR43463">
    <property type="entry name" value="NICOTINATE-NUCLEOTIDE--DIMETHYLBENZIMIDAZOLE PHOSPHORIBOSYLTRANSFERASE"/>
    <property type="match status" value="1"/>
</dbReference>
<evidence type="ECO:0000256" key="1">
    <source>
        <dbReference type="ARBA" id="ARBA00005049"/>
    </source>
</evidence>
<dbReference type="InterPro" id="IPR036087">
    <property type="entry name" value="Nict_dMeBzImd_PRibTrfase_sf"/>
</dbReference>
<dbReference type="RefSeq" id="WP_059758783.1">
    <property type="nucleotide sequence ID" value="NZ_LDUG01000053.1"/>
</dbReference>
<protein>
    <recommendedName>
        <fullName evidence="4 10">Nicotinate-nucleotide--dimethylbenzimidazole phosphoribosyltransferase</fullName>
        <shortName evidence="10">NN:DBI PRT</shortName>
        <ecNumber evidence="3 10">2.4.2.21</ecNumber>
    </recommendedName>
    <alternativeName>
        <fullName evidence="8 10">N(1)-alpha-phosphoribosyltransferase</fullName>
    </alternativeName>
</protein>
<evidence type="ECO:0000256" key="3">
    <source>
        <dbReference type="ARBA" id="ARBA00011991"/>
    </source>
</evidence>
<evidence type="ECO:0000256" key="6">
    <source>
        <dbReference type="ARBA" id="ARBA00022676"/>
    </source>
</evidence>
<dbReference type="Gene3D" id="3.40.50.10210">
    <property type="match status" value="1"/>
</dbReference>
<evidence type="ECO:0000313" key="12">
    <source>
        <dbReference type="Proteomes" id="UP000064243"/>
    </source>
</evidence>
<evidence type="ECO:0000313" key="11">
    <source>
        <dbReference type="EMBL" id="KVW92730.1"/>
    </source>
</evidence>
<dbReference type="OrthoDB" id="9781491at2"/>
<accession>A0A106BI01</accession>
<dbReference type="UniPathway" id="UPA00061">
    <property type="reaction ID" value="UER00516"/>
</dbReference>
<keyword evidence="7 10" id="KW-0808">Transferase</keyword>
<sequence length="347" mass="33976">MNPLAAAKPLDEAARAAALARQAQLTKPPGSLGRLEALATTLAAMQGRALPRIQQPWISIFAADHGVAEEGVSAFPQAVTQQMLANFVGGGAAISVLAREAGATLEVIDVGTLAPSPVAGVIQAQVACCTANFCRQPAMSATQAHAALDAGAAACARAQAGGADLFIGGEMGIANTTTAAALACALLGLPGAALAGAGTGVDSAGVARKAALIDRALALHGLAAAPSDPLQALCAVGGFEIGALAGAYLAAAQAGVPVLVDGFICSAAALLAVRLNPGARDWMLFAHASAESGHAAILRALDAQPLLALDMRLGEASGAAAAIPLLRLACALHAGMATFAEAGVANG</sequence>
<evidence type="ECO:0000256" key="5">
    <source>
        <dbReference type="ARBA" id="ARBA00022573"/>
    </source>
</evidence>
<name>A0A106BI01_THIDE</name>
<dbReference type="PANTHER" id="PTHR43463:SF1">
    <property type="entry name" value="NICOTINATE-NUCLEOTIDE--DIMETHYLBENZIMIDAZOLE PHOSPHORIBOSYLTRANSFERASE"/>
    <property type="match status" value="1"/>
</dbReference>
<dbReference type="Gene3D" id="1.10.1610.10">
    <property type="match status" value="1"/>
</dbReference>
<comment type="similarity">
    <text evidence="2 10">Belongs to the CobT family.</text>
</comment>
<dbReference type="Pfam" id="PF02277">
    <property type="entry name" value="DBI_PRT"/>
    <property type="match status" value="1"/>
</dbReference>
<comment type="pathway">
    <text evidence="1 10">Nucleoside biosynthesis; alpha-ribazole biosynthesis; alpha-ribazole from 5,6-dimethylbenzimidazole: step 1/2.</text>
</comment>
<dbReference type="CDD" id="cd02439">
    <property type="entry name" value="DMB-PRT_CobT"/>
    <property type="match status" value="1"/>
</dbReference>
<dbReference type="GO" id="GO:0008939">
    <property type="term" value="F:nicotinate-nucleotide-dimethylbenzimidazole phosphoribosyltransferase activity"/>
    <property type="evidence" value="ECO:0007669"/>
    <property type="project" value="UniProtKB-UniRule"/>
</dbReference>
<dbReference type="NCBIfam" id="NF000996">
    <property type="entry name" value="PRK00105.1"/>
    <property type="match status" value="1"/>
</dbReference>
<keyword evidence="6 10" id="KW-0328">Glycosyltransferase</keyword>
<proteinExistence type="inferred from homology"/>
<dbReference type="EC" id="2.4.2.21" evidence="3 10"/>
<dbReference type="InterPro" id="IPR003200">
    <property type="entry name" value="Nict_dMeBzImd_PRibTrfase"/>
</dbReference>
<dbReference type="GO" id="GO:0009236">
    <property type="term" value="P:cobalamin biosynthetic process"/>
    <property type="evidence" value="ECO:0007669"/>
    <property type="project" value="UniProtKB-UniRule"/>
</dbReference>
<evidence type="ECO:0000256" key="8">
    <source>
        <dbReference type="ARBA" id="ARBA00030686"/>
    </source>
</evidence>
<evidence type="ECO:0000256" key="10">
    <source>
        <dbReference type="HAMAP-Rule" id="MF_00230"/>
    </source>
</evidence>
<dbReference type="SUPFAM" id="SSF52733">
    <property type="entry name" value="Nicotinate mononucleotide:5,6-dimethylbenzimidazole phosphoribosyltransferase (CobT)"/>
    <property type="match status" value="1"/>
</dbReference>